<keyword evidence="18" id="KW-1185">Reference proteome</keyword>
<dbReference type="Proteomes" id="UP000243205">
    <property type="component" value="Unassembled WGS sequence"/>
</dbReference>
<dbReference type="Pfam" id="PF02518">
    <property type="entry name" value="HATPase_c"/>
    <property type="match status" value="1"/>
</dbReference>
<dbReference type="InterPro" id="IPR036641">
    <property type="entry name" value="HPT_dom_sf"/>
</dbReference>
<dbReference type="SMART" id="SM00260">
    <property type="entry name" value="CheW"/>
    <property type="match status" value="1"/>
</dbReference>
<feature type="domain" description="HPt" evidence="16">
    <location>
        <begin position="192"/>
        <end position="296"/>
    </location>
</feature>
<dbReference type="InterPro" id="IPR003594">
    <property type="entry name" value="HATPase_dom"/>
</dbReference>
<feature type="modified residue" description="Phosphohistidine" evidence="12">
    <location>
        <position position="77"/>
    </location>
</feature>
<dbReference type="GO" id="GO:0005737">
    <property type="term" value="C:cytoplasm"/>
    <property type="evidence" value="ECO:0007669"/>
    <property type="project" value="InterPro"/>
</dbReference>
<feature type="domain" description="HPt" evidence="16">
    <location>
        <begin position="31"/>
        <end position="134"/>
    </location>
</feature>
<dbReference type="PROSITE" id="PS50851">
    <property type="entry name" value="CHEW"/>
    <property type="match status" value="1"/>
</dbReference>
<dbReference type="InterPro" id="IPR036061">
    <property type="entry name" value="CheW-like_dom_sf"/>
</dbReference>
<keyword evidence="4" id="KW-0145">Chemotaxis</keyword>
<dbReference type="GO" id="GO:0006935">
    <property type="term" value="P:chemotaxis"/>
    <property type="evidence" value="ECO:0007669"/>
    <property type="project" value="UniProtKB-KW"/>
</dbReference>
<dbReference type="Pfam" id="PF01627">
    <property type="entry name" value="Hpt"/>
    <property type="match status" value="2"/>
</dbReference>
<comment type="function">
    <text evidence="11">Involved in the transmission of sensory signals from the chemoreceptors to the flagellar motors. CheA is autophosphorylated; it can transfer its phosphate group to either CheB or CheY.</text>
</comment>
<sequence length="776" mass="85206">MQQRSLWRVFATPSTRLPLSMETHSAMTDDLSSDQIEIILEFVQESQDMIEQLEPTIIELGQKADQETINAVFRLFHSMKGSAGFLEFNHITTVAHAAESLLDLVRSGKMVLQADHVGLLCECCDFTKEALEQVSEHFNDEPMAGQAELLAERLHQAMAEPETAATASSPAAAEETVVEPTEPGVASTEEFMLEITSEMVERFVQEAEELLDGAEQGLLEWEKDPGNLEPLGSIFRNIHSFKGNSGFFGYACLERLSHQLENVLDVIKTGGAFAVDNPFEVLLTAVDALKEGLSNLGAQGKDLIEELELHLAALKALPAPRLGEVLVERGMVQAEDVEEALASQKKPLGDVLVGLGKVSPEQVSEALKTQSEVRRPVTAPQKKASRPVASKRQDIRVDLEKLDNLINLIGELVIAENMLIHNPDLEGLELESFGKAAQQMGKLVRELQEMAMIIRMVPVSGLFRRMIRLVHDLSVKSGKKVDLKLIGEETEVDKTVIETITDPLVHILRNSMDHGLEPPEERRAAGKSETGTIRLSACHEEGEVWITLEDDGRGLNREKIVAKAIKNGLIEGDGSDLPDKMVYNLIFQPGFSTAEKITDISGRGVGMDVVKQNLEKIKGKVNVSSVPGKGTTIKLRIPLTLAIIDGMLVRVGDSKCIVPILAIKEAFRPQPEAITITPDNEELVRVREHFFPVVRLHELLSAEPDHHDLVDGILVVLEYQGRSVCLLVDEILGQQQTVIKGLSEYIGNVRGCSGCTILGNGDVCLIIDVGNLVENR</sequence>
<evidence type="ECO:0000256" key="1">
    <source>
        <dbReference type="ARBA" id="ARBA00000085"/>
    </source>
</evidence>
<dbReference type="SMART" id="SM01231">
    <property type="entry name" value="H-kinase_dim"/>
    <property type="match status" value="1"/>
</dbReference>
<keyword evidence="7" id="KW-0547">Nucleotide-binding</keyword>
<dbReference type="Gene3D" id="3.30.565.10">
    <property type="entry name" value="Histidine kinase-like ATPase, C-terminal domain"/>
    <property type="match status" value="1"/>
</dbReference>
<evidence type="ECO:0000256" key="7">
    <source>
        <dbReference type="ARBA" id="ARBA00022741"/>
    </source>
</evidence>
<dbReference type="CDD" id="cd16916">
    <property type="entry name" value="HATPase_CheA-like"/>
    <property type="match status" value="1"/>
</dbReference>
<evidence type="ECO:0000256" key="11">
    <source>
        <dbReference type="ARBA" id="ARBA00035100"/>
    </source>
</evidence>
<dbReference type="SUPFAM" id="SSF47226">
    <property type="entry name" value="Histidine-containing phosphotransfer domain, HPT domain"/>
    <property type="match status" value="2"/>
</dbReference>
<keyword evidence="5 12" id="KW-0597">Phosphoprotein</keyword>
<evidence type="ECO:0000256" key="3">
    <source>
        <dbReference type="ARBA" id="ARBA00021495"/>
    </source>
</evidence>
<dbReference type="SUPFAM" id="SSF160246">
    <property type="entry name" value="EspE N-terminal domain-like"/>
    <property type="match status" value="1"/>
</dbReference>
<evidence type="ECO:0000256" key="13">
    <source>
        <dbReference type="SAM" id="MobiDB-lite"/>
    </source>
</evidence>
<dbReference type="PROSITE" id="PS50894">
    <property type="entry name" value="HPT"/>
    <property type="match status" value="2"/>
</dbReference>
<evidence type="ECO:0000259" key="15">
    <source>
        <dbReference type="PROSITE" id="PS50851"/>
    </source>
</evidence>
<comment type="catalytic activity">
    <reaction evidence="1">
        <text>ATP + protein L-histidine = ADP + protein N-phospho-L-histidine.</text>
        <dbReference type="EC" id="2.7.13.3"/>
    </reaction>
</comment>
<dbReference type="Gene3D" id="1.20.120.160">
    <property type="entry name" value="HPT domain"/>
    <property type="match status" value="2"/>
</dbReference>
<keyword evidence="10" id="KW-0902">Two-component regulatory system</keyword>
<dbReference type="GO" id="GO:0000155">
    <property type="term" value="F:phosphorelay sensor kinase activity"/>
    <property type="evidence" value="ECO:0007669"/>
    <property type="project" value="InterPro"/>
</dbReference>
<dbReference type="PANTHER" id="PTHR43395">
    <property type="entry name" value="SENSOR HISTIDINE KINASE CHEA"/>
    <property type="match status" value="1"/>
</dbReference>
<protein>
    <recommendedName>
        <fullName evidence="3">Chemotaxis protein CheA</fullName>
        <ecNumber evidence="2">2.7.13.3</ecNumber>
    </recommendedName>
</protein>
<dbReference type="Gene3D" id="2.30.30.40">
    <property type="entry name" value="SH3 Domains"/>
    <property type="match status" value="1"/>
</dbReference>
<accession>A0A1G7BMJ0</accession>
<dbReference type="InterPro" id="IPR005467">
    <property type="entry name" value="His_kinase_dom"/>
</dbReference>
<dbReference type="PROSITE" id="PS50109">
    <property type="entry name" value="HIS_KIN"/>
    <property type="match status" value="1"/>
</dbReference>
<feature type="compositionally biased region" description="Low complexity" evidence="13">
    <location>
        <begin position="159"/>
        <end position="183"/>
    </location>
</feature>
<dbReference type="SUPFAM" id="SSF50341">
    <property type="entry name" value="CheW-like"/>
    <property type="match status" value="1"/>
</dbReference>
<feature type="region of interest" description="Disordered" evidence="13">
    <location>
        <begin position="366"/>
        <end position="389"/>
    </location>
</feature>
<evidence type="ECO:0000256" key="12">
    <source>
        <dbReference type="PROSITE-ProRule" id="PRU00110"/>
    </source>
</evidence>
<dbReference type="InterPro" id="IPR008207">
    <property type="entry name" value="Sig_transdc_His_kin_Hpt_dom"/>
</dbReference>
<evidence type="ECO:0000313" key="17">
    <source>
        <dbReference type="EMBL" id="SDE27656.1"/>
    </source>
</evidence>
<keyword evidence="6" id="KW-0808">Transferase</keyword>
<dbReference type="InterPro" id="IPR004105">
    <property type="entry name" value="CheA-like_dim"/>
</dbReference>
<name>A0A1G7BMJ0_9BACT</name>
<dbReference type="InterPro" id="IPR036890">
    <property type="entry name" value="HATPase_C_sf"/>
</dbReference>
<reference evidence="18" key="1">
    <citation type="submission" date="2016-10" db="EMBL/GenBank/DDBJ databases">
        <authorList>
            <person name="Varghese N."/>
            <person name="Submissions S."/>
        </authorList>
    </citation>
    <scope>NUCLEOTIDE SEQUENCE [LARGE SCALE GENOMIC DNA]</scope>
    <source>
        <strain evidence="18">DSM 8987</strain>
    </source>
</reference>
<dbReference type="InterPro" id="IPR037006">
    <property type="entry name" value="CheA-like_homodim_sf"/>
</dbReference>
<dbReference type="FunFam" id="3.30.565.10:FF:000016">
    <property type="entry name" value="Chemotaxis protein CheA, putative"/>
    <property type="match status" value="1"/>
</dbReference>
<dbReference type="CDD" id="cd00731">
    <property type="entry name" value="CheA_reg"/>
    <property type="match status" value="1"/>
</dbReference>
<evidence type="ECO:0000256" key="10">
    <source>
        <dbReference type="ARBA" id="ARBA00023012"/>
    </source>
</evidence>
<dbReference type="PRINTS" id="PR00344">
    <property type="entry name" value="BCTRLSENSOR"/>
</dbReference>
<evidence type="ECO:0000259" key="16">
    <source>
        <dbReference type="PROSITE" id="PS50894"/>
    </source>
</evidence>
<dbReference type="Pfam" id="PF01584">
    <property type="entry name" value="CheW"/>
    <property type="match status" value="1"/>
</dbReference>
<dbReference type="SUPFAM" id="SSF47384">
    <property type="entry name" value="Homodimeric domain of signal transducing histidine kinase"/>
    <property type="match status" value="1"/>
</dbReference>
<feature type="domain" description="CheW-like" evidence="15">
    <location>
        <begin position="643"/>
        <end position="776"/>
    </location>
</feature>
<evidence type="ECO:0000256" key="2">
    <source>
        <dbReference type="ARBA" id="ARBA00012438"/>
    </source>
</evidence>
<feature type="modified residue" description="Phosphohistidine" evidence="12">
    <location>
        <position position="239"/>
    </location>
</feature>
<feature type="domain" description="Histidine kinase" evidence="14">
    <location>
        <begin position="437"/>
        <end position="641"/>
    </location>
</feature>
<dbReference type="Pfam" id="PF02895">
    <property type="entry name" value="H-kinase_dim"/>
    <property type="match status" value="1"/>
</dbReference>
<keyword evidence="9" id="KW-0067">ATP-binding</keyword>
<evidence type="ECO:0000256" key="5">
    <source>
        <dbReference type="ARBA" id="ARBA00022553"/>
    </source>
</evidence>
<dbReference type="EMBL" id="FNAQ01000006">
    <property type="protein sequence ID" value="SDE27656.1"/>
    <property type="molecule type" value="Genomic_DNA"/>
</dbReference>
<evidence type="ECO:0000256" key="8">
    <source>
        <dbReference type="ARBA" id="ARBA00022777"/>
    </source>
</evidence>
<dbReference type="AlphaFoldDB" id="A0A1G7BMJ0"/>
<evidence type="ECO:0000313" key="18">
    <source>
        <dbReference type="Proteomes" id="UP000243205"/>
    </source>
</evidence>
<dbReference type="CDD" id="cd00088">
    <property type="entry name" value="HPT"/>
    <property type="match status" value="2"/>
</dbReference>
<dbReference type="GO" id="GO:0005524">
    <property type="term" value="F:ATP binding"/>
    <property type="evidence" value="ECO:0007669"/>
    <property type="project" value="UniProtKB-KW"/>
</dbReference>
<dbReference type="InterPro" id="IPR002545">
    <property type="entry name" value="CheW-lke_dom"/>
</dbReference>
<dbReference type="EC" id="2.7.13.3" evidence="2"/>
<dbReference type="InterPro" id="IPR051315">
    <property type="entry name" value="Bact_Chemotaxis_CheA"/>
</dbReference>
<dbReference type="InterPro" id="IPR036097">
    <property type="entry name" value="HisK_dim/P_sf"/>
</dbReference>
<dbReference type="InterPro" id="IPR037257">
    <property type="entry name" value="T2SS_E_N_sf"/>
</dbReference>
<organism evidence="17 18">
    <name type="scientific">Desulfuromonas thiophila</name>
    <dbReference type="NCBI Taxonomy" id="57664"/>
    <lineage>
        <taxon>Bacteria</taxon>
        <taxon>Pseudomonadati</taxon>
        <taxon>Thermodesulfobacteriota</taxon>
        <taxon>Desulfuromonadia</taxon>
        <taxon>Desulfuromonadales</taxon>
        <taxon>Desulfuromonadaceae</taxon>
        <taxon>Desulfuromonas</taxon>
    </lineage>
</organism>
<evidence type="ECO:0000259" key="14">
    <source>
        <dbReference type="PROSITE" id="PS50109"/>
    </source>
</evidence>
<dbReference type="SMART" id="SM00387">
    <property type="entry name" value="HATPase_c"/>
    <property type="match status" value="1"/>
</dbReference>
<dbReference type="STRING" id="57664.SAMN05661003_10687"/>
<feature type="region of interest" description="Disordered" evidence="13">
    <location>
        <begin position="159"/>
        <end position="186"/>
    </location>
</feature>
<dbReference type="InterPro" id="IPR004358">
    <property type="entry name" value="Sig_transdc_His_kin-like_C"/>
</dbReference>
<gene>
    <name evidence="17" type="ORF">SAMN05661003_10687</name>
</gene>
<proteinExistence type="predicted"/>
<dbReference type="PANTHER" id="PTHR43395:SF10">
    <property type="entry name" value="CHEMOTAXIS PROTEIN CHEA"/>
    <property type="match status" value="1"/>
</dbReference>
<evidence type="ECO:0000256" key="6">
    <source>
        <dbReference type="ARBA" id="ARBA00022679"/>
    </source>
</evidence>
<dbReference type="SUPFAM" id="SSF55874">
    <property type="entry name" value="ATPase domain of HSP90 chaperone/DNA topoisomerase II/histidine kinase"/>
    <property type="match status" value="1"/>
</dbReference>
<evidence type="ECO:0000256" key="9">
    <source>
        <dbReference type="ARBA" id="ARBA00022840"/>
    </source>
</evidence>
<keyword evidence="8 17" id="KW-0418">Kinase</keyword>
<dbReference type="Gene3D" id="1.10.287.560">
    <property type="entry name" value="Histidine kinase CheA-like, homodimeric domain"/>
    <property type="match status" value="1"/>
</dbReference>
<evidence type="ECO:0000256" key="4">
    <source>
        <dbReference type="ARBA" id="ARBA00022500"/>
    </source>
</evidence>
<dbReference type="SMART" id="SM00073">
    <property type="entry name" value="HPT"/>
    <property type="match status" value="2"/>
</dbReference>